<reference evidence="11" key="1">
    <citation type="submission" date="2011-05" db="EMBL/GenBank/DDBJ databases">
        <title>Complete sequence of Desulfotomaculum carboxydivorans CO-1-SRB.</title>
        <authorList>
            <consortium name="US DOE Joint Genome Institute"/>
            <person name="Lucas S."/>
            <person name="Han J."/>
            <person name="Lapidus A."/>
            <person name="Cheng J.-F."/>
            <person name="Goodwin L."/>
            <person name="Pitluck S."/>
            <person name="Peters L."/>
            <person name="Mikhailova N."/>
            <person name="Lu M."/>
            <person name="Han C."/>
            <person name="Tapia R."/>
            <person name="Land M."/>
            <person name="Hauser L."/>
            <person name="Kyrpides N."/>
            <person name="Ivanova N."/>
            <person name="Pagani I."/>
            <person name="Stams A."/>
            <person name="Plugge C."/>
            <person name="Muyzer G."/>
            <person name="Kuever J."/>
            <person name="Parshina S."/>
            <person name="Ivanova A."/>
            <person name="Nazina T."/>
            <person name="Woyke T."/>
        </authorList>
    </citation>
    <scope>NUCLEOTIDE SEQUENCE [LARGE SCALE GENOMIC DNA]</scope>
    <source>
        <strain evidence="11">CO-1-SRB</strain>
    </source>
</reference>
<keyword evidence="3 5" id="KW-0012">Acyltransferase</keyword>
<evidence type="ECO:0000256" key="1">
    <source>
        <dbReference type="ARBA" id="ARBA00004821"/>
    </source>
</evidence>
<feature type="domain" description="BPL/LPL catalytic" evidence="10">
    <location>
        <begin position="30"/>
        <end position="213"/>
    </location>
</feature>
<dbReference type="EMBL" id="CP002736">
    <property type="protein sequence ID" value="AEF93289.1"/>
    <property type="molecule type" value="Genomic_DNA"/>
</dbReference>
<dbReference type="PROSITE" id="PS51733">
    <property type="entry name" value="BPL_LPL_CATALYTIC"/>
    <property type="match status" value="1"/>
</dbReference>
<dbReference type="PANTHER" id="PTHR10993:SF7">
    <property type="entry name" value="LIPOYLTRANSFERASE 2, MITOCHONDRIAL-RELATED"/>
    <property type="match status" value="1"/>
</dbReference>
<comment type="catalytic activity">
    <reaction evidence="5 6">
        <text>octanoyl-[ACP] + L-lysyl-[protein] = N(6)-octanoyl-L-lysyl-[protein] + holo-[ACP] + H(+)</text>
        <dbReference type="Rhea" id="RHEA:17665"/>
        <dbReference type="Rhea" id="RHEA-COMP:9636"/>
        <dbReference type="Rhea" id="RHEA-COMP:9685"/>
        <dbReference type="Rhea" id="RHEA-COMP:9752"/>
        <dbReference type="Rhea" id="RHEA-COMP:9928"/>
        <dbReference type="ChEBI" id="CHEBI:15378"/>
        <dbReference type="ChEBI" id="CHEBI:29969"/>
        <dbReference type="ChEBI" id="CHEBI:64479"/>
        <dbReference type="ChEBI" id="CHEBI:78463"/>
        <dbReference type="ChEBI" id="CHEBI:78809"/>
        <dbReference type="EC" id="2.3.1.181"/>
    </reaction>
</comment>
<dbReference type="PROSITE" id="PS01313">
    <property type="entry name" value="LIPB"/>
    <property type="match status" value="1"/>
</dbReference>
<accession>F6B6W4</accession>
<dbReference type="RefSeq" id="WP_013809595.1">
    <property type="nucleotide sequence ID" value="NC_015565.1"/>
</dbReference>
<organism evidence="11 12">
    <name type="scientific">Desulfotomaculum nigrificans (strain DSM 14880 / VKM B-2319 / CO-1-SRB)</name>
    <name type="common">Desulfotomaculum carboxydivorans</name>
    <dbReference type="NCBI Taxonomy" id="868595"/>
    <lineage>
        <taxon>Bacteria</taxon>
        <taxon>Bacillati</taxon>
        <taxon>Bacillota</taxon>
        <taxon>Clostridia</taxon>
        <taxon>Eubacteriales</taxon>
        <taxon>Desulfotomaculaceae</taxon>
        <taxon>Desulfotomaculum</taxon>
    </lineage>
</organism>
<dbReference type="SUPFAM" id="SSF55681">
    <property type="entry name" value="Class II aaRS and biotin synthetases"/>
    <property type="match status" value="1"/>
</dbReference>
<name>F6B6W4_DESCC</name>
<feature type="binding site" evidence="5 8">
    <location>
        <begin position="75"/>
        <end position="82"/>
    </location>
    <ligand>
        <name>substrate</name>
    </ligand>
</feature>
<evidence type="ECO:0000259" key="10">
    <source>
        <dbReference type="PROSITE" id="PS51733"/>
    </source>
</evidence>
<evidence type="ECO:0000313" key="11">
    <source>
        <dbReference type="EMBL" id="AEF93289.1"/>
    </source>
</evidence>
<evidence type="ECO:0000256" key="4">
    <source>
        <dbReference type="ARBA" id="ARBA00024732"/>
    </source>
</evidence>
<comment type="miscellaneous">
    <text evidence="5">In the reaction, the free carboxyl group of octanoic acid is attached via an amide linkage to the epsilon-amino group of a specific lysine residue of lipoyl domains of lipoate-dependent enzymes.</text>
</comment>
<dbReference type="KEGG" id="dca:Desca_0394"/>
<keyword evidence="5" id="KW-0963">Cytoplasm</keyword>
<comment type="function">
    <text evidence="4 5 6">Catalyzes the transfer of endogenously produced octanoic acid from octanoyl-acyl-carrier-protein onto the lipoyl domains of lipoate-dependent enzymes. Lipoyl-ACP can also act as a substrate although octanoyl-ACP is likely to be the physiological substrate.</text>
</comment>
<dbReference type="HAMAP" id="MF_00013">
    <property type="entry name" value="LipB"/>
    <property type="match status" value="1"/>
</dbReference>
<comment type="pathway">
    <text evidence="1 5 6">Protein modification; protein lipoylation via endogenous pathway; protein N(6)-(lipoyl)lysine from octanoyl-[acyl-carrier-protein]: step 1/2.</text>
</comment>
<keyword evidence="2 5" id="KW-0808">Transferase</keyword>
<feature type="binding site" evidence="5 8">
    <location>
        <begin position="156"/>
        <end position="158"/>
    </location>
    <ligand>
        <name>substrate</name>
    </ligand>
</feature>
<dbReference type="PANTHER" id="PTHR10993">
    <property type="entry name" value="OCTANOYLTRANSFERASE"/>
    <property type="match status" value="1"/>
</dbReference>
<dbReference type="InterPro" id="IPR020605">
    <property type="entry name" value="Octanoyltransferase_CS"/>
</dbReference>
<dbReference type="Pfam" id="PF21948">
    <property type="entry name" value="LplA-B_cat"/>
    <property type="match status" value="1"/>
</dbReference>
<dbReference type="UniPathway" id="UPA00538">
    <property type="reaction ID" value="UER00592"/>
</dbReference>
<gene>
    <name evidence="5" type="primary">lipB</name>
    <name evidence="11" type="ordered locus">Desca_0394</name>
</gene>
<sequence length="231" mass="26233">MKLLVAILGEVDYQESLNMQEKLLQLRQQNKVPDIMLLLQHPPTLTLGTRENRCNIITPEAELQRQGVKIFKINRGGDVTYHGPGQIVGYPIMNLNGYGKSVRGYIHNIEETFIQLLKAEYDITASREDRYHGVWVGDEKITAIGCAVKRWVTMHGFAFNVNTNLNHFKWINPCGITDKGVTSLQKILGQPQDIQKVNHQVVSHFSRVFHCEPEIINQQQLHQIIGGQANA</sequence>
<dbReference type="eggNOG" id="COG0321">
    <property type="taxonomic scope" value="Bacteria"/>
</dbReference>
<dbReference type="NCBIfam" id="TIGR00214">
    <property type="entry name" value="lipB"/>
    <property type="match status" value="1"/>
</dbReference>
<feature type="active site" description="Acyl-thioester intermediate" evidence="5 7">
    <location>
        <position position="174"/>
    </location>
</feature>
<dbReference type="Proteomes" id="UP000009226">
    <property type="component" value="Chromosome"/>
</dbReference>
<evidence type="ECO:0000256" key="8">
    <source>
        <dbReference type="PIRSR" id="PIRSR016262-2"/>
    </source>
</evidence>
<dbReference type="AlphaFoldDB" id="F6B6W4"/>
<evidence type="ECO:0000256" key="3">
    <source>
        <dbReference type="ARBA" id="ARBA00023315"/>
    </source>
</evidence>
<dbReference type="GO" id="GO:0009249">
    <property type="term" value="P:protein lipoylation"/>
    <property type="evidence" value="ECO:0007669"/>
    <property type="project" value="InterPro"/>
</dbReference>
<evidence type="ECO:0000256" key="6">
    <source>
        <dbReference type="PIRNR" id="PIRNR016262"/>
    </source>
</evidence>
<dbReference type="PIRSF" id="PIRSF016262">
    <property type="entry name" value="LPLase"/>
    <property type="match status" value="1"/>
</dbReference>
<dbReference type="EC" id="2.3.1.181" evidence="5 6"/>
<dbReference type="STRING" id="868595.Desca_0394"/>
<feature type="site" description="Lowers pKa of active site Cys" evidence="5 9">
    <location>
        <position position="140"/>
    </location>
</feature>
<keyword evidence="12" id="KW-1185">Reference proteome</keyword>
<dbReference type="CDD" id="cd16444">
    <property type="entry name" value="LipB"/>
    <property type="match status" value="1"/>
</dbReference>
<comment type="similarity">
    <text evidence="5 6">Belongs to the LipB family.</text>
</comment>
<comment type="subcellular location">
    <subcellularLocation>
        <location evidence="5">Cytoplasm</location>
    </subcellularLocation>
</comment>
<evidence type="ECO:0000256" key="9">
    <source>
        <dbReference type="PIRSR" id="PIRSR016262-3"/>
    </source>
</evidence>
<feature type="binding site" evidence="5 8">
    <location>
        <begin position="143"/>
        <end position="145"/>
    </location>
    <ligand>
        <name>substrate</name>
    </ligand>
</feature>
<evidence type="ECO:0000313" key="12">
    <source>
        <dbReference type="Proteomes" id="UP000009226"/>
    </source>
</evidence>
<dbReference type="Gene3D" id="3.30.930.10">
    <property type="entry name" value="Bira Bifunctional Protein, Domain 2"/>
    <property type="match status" value="1"/>
</dbReference>
<dbReference type="GO" id="GO:0005737">
    <property type="term" value="C:cytoplasm"/>
    <property type="evidence" value="ECO:0007669"/>
    <property type="project" value="UniProtKB-SubCell"/>
</dbReference>
<dbReference type="HOGENOM" id="CLU_035168_1_3_9"/>
<proteinExistence type="inferred from homology"/>
<dbReference type="InterPro" id="IPR000544">
    <property type="entry name" value="Octanoyltransferase"/>
</dbReference>
<dbReference type="InterPro" id="IPR045864">
    <property type="entry name" value="aa-tRNA-synth_II/BPL/LPL"/>
</dbReference>
<evidence type="ECO:0000256" key="7">
    <source>
        <dbReference type="PIRSR" id="PIRSR016262-1"/>
    </source>
</evidence>
<evidence type="ECO:0000256" key="2">
    <source>
        <dbReference type="ARBA" id="ARBA00022679"/>
    </source>
</evidence>
<dbReference type="NCBIfam" id="NF010925">
    <property type="entry name" value="PRK14345.1"/>
    <property type="match status" value="1"/>
</dbReference>
<evidence type="ECO:0000256" key="5">
    <source>
        <dbReference type="HAMAP-Rule" id="MF_00013"/>
    </source>
</evidence>
<dbReference type="GO" id="GO:0033819">
    <property type="term" value="F:lipoyl(octanoyl) transferase activity"/>
    <property type="evidence" value="ECO:0007669"/>
    <property type="project" value="UniProtKB-EC"/>
</dbReference>
<dbReference type="InterPro" id="IPR004143">
    <property type="entry name" value="BPL_LPL_catalytic"/>
</dbReference>
<protein>
    <recommendedName>
        <fullName evidence="5 6">Octanoyltransferase</fullName>
        <ecNumber evidence="5 6">2.3.1.181</ecNumber>
    </recommendedName>
    <alternativeName>
        <fullName evidence="5">Lipoate-protein ligase B</fullName>
    </alternativeName>
    <alternativeName>
        <fullName evidence="5">Lipoyl/octanoyl transferase</fullName>
    </alternativeName>
    <alternativeName>
        <fullName evidence="5">Octanoyl-[acyl-carrier-protein]-protein N-octanoyltransferase</fullName>
    </alternativeName>
</protein>